<dbReference type="PANTHER" id="PTHR42790:SF19">
    <property type="entry name" value="KYNURENINE_ALPHA-AMINOADIPATE AMINOTRANSFERASE, MITOCHONDRIAL"/>
    <property type="match status" value="1"/>
</dbReference>
<dbReference type="Pfam" id="PF00155">
    <property type="entry name" value="Aminotran_1_2"/>
    <property type="match status" value="1"/>
</dbReference>
<comment type="caution">
    <text evidence="8">The sequence shown here is derived from an EMBL/GenBank/DDBJ whole genome shotgun (WGS) entry which is preliminary data.</text>
</comment>
<comment type="similarity">
    <text evidence="2">Belongs to the class-I pyridoxal-phosphate-dependent aminotransferase family.</text>
</comment>
<keyword evidence="6" id="KW-0663">Pyridoxal phosphate</keyword>
<evidence type="ECO:0000256" key="4">
    <source>
        <dbReference type="ARBA" id="ARBA00022576"/>
    </source>
</evidence>
<proteinExistence type="inferred from homology"/>
<dbReference type="CDD" id="cd00609">
    <property type="entry name" value="AAT_like"/>
    <property type="match status" value="1"/>
</dbReference>
<reference evidence="8" key="2">
    <citation type="submission" date="2021-04" db="EMBL/GenBank/DDBJ databases">
        <authorList>
            <person name="Gilroy R."/>
        </authorList>
    </citation>
    <scope>NUCLEOTIDE SEQUENCE</scope>
    <source>
        <strain evidence="8">CHK188-5543</strain>
    </source>
</reference>
<dbReference type="InterPro" id="IPR004839">
    <property type="entry name" value="Aminotransferase_I/II_large"/>
</dbReference>
<evidence type="ECO:0000313" key="9">
    <source>
        <dbReference type="Proteomes" id="UP000886800"/>
    </source>
</evidence>
<dbReference type="InterPro" id="IPR050859">
    <property type="entry name" value="Class-I_PLP-dep_aminotransf"/>
</dbReference>
<evidence type="ECO:0000259" key="7">
    <source>
        <dbReference type="Pfam" id="PF00155"/>
    </source>
</evidence>
<comment type="cofactor">
    <cofactor evidence="1">
        <name>pyridoxal 5'-phosphate</name>
        <dbReference type="ChEBI" id="CHEBI:597326"/>
    </cofactor>
</comment>
<gene>
    <name evidence="8" type="ORF">H9736_03685</name>
</gene>
<accession>A0A9D1WQM9</accession>
<sequence length="396" mass="43872">MNYHISDRMASMRPSMVREILKATSDPSVIPFAAGNPAPNAFPVAEVQRIVGEILAERPIDALQYSITEGYPPLREALRQLCASHYGIPMREQDDLIVLSGAQQGMDLATKVLCNEGDTVLCEDPSFIGSLNCFRSYHVNLVGVPMEEDGISLPALEEALRREKNVRMLYLIPNFQNPTGITTSLEKRRELYRICAEAGVMILEDNPYGDLRFSGEAIPSLKSMDTEGIVIYVGSFSKILAPGVRVGWTIAPKPLIAKMTVGKQCADVHTTILTQMLCERWLATCDLQAHLARLQEIYRQKCALMLDCIDREFSPKVTHTTPQGGLFLWCTLPEGADMLDFCNRAVAEKVAVVPGVAFLADENAPCRSVRMNFSTPTDEAIVTGCQRLGRLTRELF</sequence>
<dbReference type="GO" id="GO:0008483">
    <property type="term" value="F:transaminase activity"/>
    <property type="evidence" value="ECO:0007669"/>
    <property type="project" value="UniProtKB-KW"/>
</dbReference>
<evidence type="ECO:0000256" key="2">
    <source>
        <dbReference type="ARBA" id="ARBA00007441"/>
    </source>
</evidence>
<reference evidence="8" key="1">
    <citation type="journal article" date="2021" name="PeerJ">
        <title>Extensive microbial diversity within the chicken gut microbiome revealed by metagenomics and culture.</title>
        <authorList>
            <person name="Gilroy R."/>
            <person name="Ravi A."/>
            <person name="Getino M."/>
            <person name="Pursley I."/>
            <person name="Horton D.L."/>
            <person name="Alikhan N.F."/>
            <person name="Baker D."/>
            <person name="Gharbi K."/>
            <person name="Hall N."/>
            <person name="Watson M."/>
            <person name="Adriaenssens E.M."/>
            <person name="Foster-Nyarko E."/>
            <person name="Jarju S."/>
            <person name="Secka A."/>
            <person name="Antonio M."/>
            <person name="Oren A."/>
            <person name="Chaudhuri R.R."/>
            <person name="La Ragione R."/>
            <person name="Hildebrand F."/>
            <person name="Pallen M.J."/>
        </authorList>
    </citation>
    <scope>NUCLEOTIDE SEQUENCE</scope>
    <source>
        <strain evidence="8">CHK188-5543</strain>
    </source>
</reference>
<feature type="domain" description="Aminotransferase class I/classII large" evidence="7">
    <location>
        <begin position="57"/>
        <end position="388"/>
    </location>
</feature>
<dbReference type="GO" id="GO:1901605">
    <property type="term" value="P:alpha-amino acid metabolic process"/>
    <property type="evidence" value="ECO:0007669"/>
    <property type="project" value="TreeGrafter"/>
</dbReference>
<comment type="subunit">
    <text evidence="3">Homodimer.</text>
</comment>
<organism evidence="8 9">
    <name type="scientific">Candidatus Anaerotruncus excrementipullorum</name>
    <dbReference type="NCBI Taxonomy" id="2838465"/>
    <lineage>
        <taxon>Bacteria</taxon>
        <taxon>Bacillati</taxon>
        <taxon>Bacillota</taxon>
        <taxon>Clostridia</taxon>
        <taxon>Eubacteriales</taxon>
        <taxon>Oscillospiraceae</taxon>
        <taxon>Anaerotruncus</taxon>
    </lineage>
</organism>
<dbReference type="Proteomes" id="UP000886800">
    <property type="component" value="Unassembled WGS sequence"/>
</dbReference>
<dbReference type="AlphaFoldDB" id="A0A9D1WQM9"/>
<name>A0A9D1WQM9_9FIRM</name>
<protein>
    <submittedName>
        <fullName evidence="8">PLP-dependent aminotransferase family protein</fullName>
    </submittedName>
</protein>
<dbReference type="Gene3D" id="3.90.1150.10">
    <property type="entry name" value="Aspartate Aminotransferase, domain 1"/>
    <property type="match status" value="1"/>
</dbReference>
<dbReference type="Gene3D" id="3.40.640.10">
    <property type="entry name" value="Type I PLP-dependent aspartate aminotransferase-like (Major domain)"/>
    <property type="match status" value="1"/>
</dbReference>
<dbReference type="PANTHER" id="PTHR42790">
    <property type="entry name" value="AMINOTRANSFERASE"/>
    <property type="match status" value="1"/>
</dbReference>
<evidence type="ECO:0000256" key="6">
    <source>
        <dbReference type="ARBA" id="ARBA00022898"/>
    </source>
</evidence>
<keyword evidence="4 8" id="KW-0032">Aminotransferase</keyword>
<dbReference type="InterPro" id="IPR015424">
    <property type="entry name" value="PyrdxlP-dep_Trfase"/>
</dbReference>
<dbReference type="InterPro" id="IPR015422">
    <property type="entry name" value="PyrdxlP-dep_Trfase_small"/>
</dbReference>
<evidence type="ECO:0000313" key="8">
    <source>
        <dbReference type="EMBL" id="HIX65329.1"/>
    </source>
</evidence>
<dbReference type="FunFam" id="3.40.640.10:FF:000053">
    <property type="entry name" value="Aminotransferase, class I"/>
    <property type="match status" value="1"/>
</dbReference>
<evidence type="ECO:0000256" key="3">
    <source>
        <dbReference type="ARBA" id="ARBA00011738"/>
    </source>
</evidence>
<dbReference type="GO" id="GO:0030170">
    <property type="term" value="F:pyridoxal phosphate binding"/>
    <property type="evidence" value="ECO:0007669"/>
    <property type="project" value="InterPro"/>
</dbReference>
<dbReference type="InterPro" id="IPR015421">
    <property type="entry name" value="PyrdxlP-dep_Trfase_major"/>
</dbReference>
<evidence type="ECO:0000256" key="1">
    <source>
        <dbReference type="ARBA" id="ARBA00001933"/>
    </source>
</evidence>
<keyword evidence="5" id="KW-0808">Transferase</keyword>
<evidence type="ECO:0000256" key="5">
    <source>
        <dbReference type="ARBA" id="ARBA00022679"/>
    </source>
</evidence>
<dbReference type="SUPFAM" id="SSF53383">
    <property type="entry name" value="PLP-dependent transferases"/>
    <property type="match status" value="1"/>
</dbReference>
<dbReference type="EMBL" id="DXES01000079">
    <property type="protein sequence ID" value="HIX65329.1"/>
    <property type="molecule type" value="Genomic_DNA"/>
</dbReference>